<sequence length="265" mass="30461">MGLLISLLSQSELKRLKRENAQYMRDLCVMTACLHYSQAAKNKKISLLKSLVRFQTFVKSVATQGGIKQKERSKEVLFPSETVVASKRNGSPLISIDCASVLEGTQKFKEEFGERYCINGRDHLMPPFKIGSLLSVIREDTEGDRRRLALYIHNDKSAFRNIFPREVLCSEGVLGLLRSHFVLWPWDVTEKVNERMLMNELSRCPREISRVVTAVLEQVDRNVDLFPFLIVFKMMNERELKMVDYTTGAFSPTQAREKLISCMDD</sequence>
<dbReference type="PANTHER" id="PTHR23322:SF96">
    <property type="entry name" value="FAS-ASSOCIATED FACTOR 1"/>
    <property type="match status" value="1"/>
</dbReference>
<dbReference type="Pfam" id="PF21021">
    <property type="entry name" value="FAF1"/>
    <property type="match status" value="1"/>
</dbReference>
<organism evidence="1 2">
    <name type="scientific">Pristionchus pacificus</name>
    <name type="common">Parasitic nematode worm</name>
    <dbReference type="NCBI Taxonomy" id="54126"/>
    <lineage>
        <taxon>Eukaryota</taxon>
        <taxon>Metazoa</taxon>
        <taxon>Ecdysozoa</taxon>
        <taxon>Nematoda</taxon>
        <taxon>Chromadorea</taxon>
        <taxon>Rhabditida</taxon>
        <taxon>Rhabditina</taxon>
        <taxon>Diplogasteromorpha</taxon>
        <taxon>Diplogasteroidea</taxon>
        <taxon>Neodiplogasteridae</taxon>
        <taxon>Pristionchus</taxon>
    </lineage>
</organism>
<dbReference type="InterPro" id="IPR049483">
    <property type="entry name" value="FAF1_2-like_UAS"/>
</dbReference>
<dbReference type="AlphaFoldDB" id="A0A2A6CW88"/>
<accession>A0A8R1YV91</accession>
<dbReference type="InterPro" id="IPR050730">
    <property type="entry name" value="UBX_domain-protein"/>
</dbReference>
<dbReference type="Proteomes" id="UP000005239">
    <property type="component" value="Unassembled WGS sequence"/>
</dbReference>
<reference evidence="2" key="1">
    <citation type="journal article" date="2008" name="Nat. Genet.">
        <title>The Pristionchus pacificus genome provides a unique perspective on nematode lifestyle and parasitism.</title>
        <authorList>
            <person name="Dieterich C."/>
            <person name="Clifton S.W."/>
            <person name="Schuster L.N."/>
            <person name="Chinwalla A."/>
            <person name="Delehaunty K."/>
            <person name="Dinkelacker I."/>
            <person name="Fulton L."/>
            <person name="Fulton R."/>
            <person name="Godfrey J."/>
            <person name="Minx P."/>
            <person name="Mitreva M."/>
            <person name="Roeseler W."/>
            <person name="Tian H."/>
            <person name="Witte H."/>
            <person name="Yang S.P."/>
            <person name="Wilson R.K."/>
            <person name="Sommer R.J."/>
        </authorList>
    </citation>
    <scope>NUCLEOTIDE SEQUENCE [LARGE SCALE GENOMIC DNA]</scope>
    <source>
        <strain evidence="2">PS312</strain>
    </source>
</reference>
<dbReference type="Gene3D" id="3.40.30.10">
    <property type="entry name" value="Glutaredoxin"/>
    <property type="match status" value="1"/>
</dbReference>
<keyword evidence="2" id="KW-1185">Reference proteome</keyword>
<dbReference type="GO" id="GO:0043130">
    <property type="term" value="F:ubiquitin binding"/>
    <property type="evidence" value="ECO:0000318"/>
    <property type="project" value="GO_Central"/>
</dbReference>
<evidence type="ECO:0000313" key="2">
    <source>
        <dbReference type="Proteomes" id="UP000005239"/>
    </source>
</evidence>
<evidence type="ECO:0000313" key="1">
    <source>
        <dbReference type="EnsemblMetazoa" id="PPA36247.1"/>
    </source>
</evidence>
<dbReference type="SMART" id="SM00594">
    <property type="entry name" value="UAS"/>
    <property type="match status" value="1"/>
</dbReference>
<dbReference type="GO" id="GO:0005634">
    <property type="term" value="C:nucleus"/>
    <property type="evidence" value="ECO:0000318"/>
    <property type="project" value="GO_Central"/>
</dbReference>
<dbReference type="GO" id="GO:0005783">
    <property type="term" value="C:endoplasmic reticulum"/>
    <property type="evidence" value="ECO:0000318"/>
    <property type="project" value="GO_Central"/>
</dbReference>
<dbReference type="EnsemblMetazoa" id="PPA36247.1">
    <property type="protein sequence ID" value="PPA36247.1"/>
    <property type="gene ID" value="WBGene00274616"/>
</dbReference>
<accession>A0A2A6CW88</accession>
<dbReference type="GO" id="GO:0036503">
    <property type="term" value="P:ERAD pathway"/>
    <property type="evidence" value="ECO:0000318"/>
    <property type="project" value="GO_Central"/>
</dbReference>
<dbReference type="PANTHER" id="PTHR23322">
    <property type="entry name" value="FAS-ASSOCIATED PROTEIN"/>
    <property type="match status" value="1"/>
</dbReference>
<dbReference type="InterPro" id="IPR006577">
    <property type="entry name" value="UAS"/>
</dbReference>
<reference evidence="1" key="2">
    <citation type="submission" date="2022-06" db="UniProtKB">
        <authorList>
            <consortium name="EnsemblMetazoa"/>
        </authorList>
    </citation>
    <scope>IDENTIFICATION</scope>
    <source>
        <strain evidence="1">PS312</strain>
    </source>
</reference>
<protein>
    <submittedName>
        <fullName evidence="1">UAS domain-containing protein</fullName>
    </submittedName>
</protein>
<dbReference type="OrthoDB" id="1920064at2759"/>
<name>A0A2A6CW88_PRIPA</name>
<proteinExistence type="predicted"/>
<gene>
    <name evidence="1" type="primary">WBGene00274616</name>
</gene>